<keyword evidence="4 8" id="KW-1003">Cell membrane</keyword>
<evidence type="ECO:0000313" key="10">
    <source>
        <dbReference type="EMBL" id="OWM71279.1"/>
    </source>
</evidence>
<accession>A0A218WFK7</accession>
<dbReference type="InterPro" id="IPR006459">
    <property type="entry name" value="CASP/CASPL"/>
</dbReference>
<evidence type="ECO:0000256" key="8">
    <source>
        <dbReference type="RuleBase" id="RU361233"/>
    </source>
</evidence>
<dbReference type="InterPro" id="IPR044173">
    <property type="entry name" value="CASPL"/>
</dbReference>
<dbReference type="AlphaFoldDB" id="A0A218WFK7"/>
<dbReference type="PANTHER" id="PTHR36488:SF8">
    <property type="entry name" value="CASP-LIKE PROTEIN 1U1"/>
    <property type="match status" value="1"/>
</dbReference>
<feature type="transmembrane region" description="Helical" evidence="8">
    <location>
        <begin position="166"/>
        <end position="190"/>
    </location>
</feature>
<dbReference type="STRING" id="22663.A0A218WFK7"/>
<gene>
    <name evidence="10" type="ORF">CDL15_Pgr011406</name>
    <name evidence="11" type="ORF">CRG98_040732</name>
</gene>
<reference evidence="10" key="2">
    <citation type="submission" date="2017-06" db="EMBL/GenBank/DDBJ databases">
        <title>The pomegranate genome and the genomics of punicalagin biosynthesis.</title>
        <authorList>
            <person name="Xu C."/>
        </authorList>
    </citation>
    <scope>NUCLEOTIDE SEQUENCE [LARGE SCALE GENOMIC DNA]</scope>
    <source>
        <tissue evidence="10">Fresh leaf</tissue>
    </source>
</reference>
<sequence length="195" mass="20583">MNGTPSRGGEEGAQKVAGDYEKRGVRGWELALRAVAFGLTLAAVVVLGTDKQTTTVPLQVSPSLPPLIVPVSAKWHYLSAFVYFVVANAVACGYAALSLLLLFLISRGGKTAAFAVITIIDIMMVALLFSSNGATTAVGILGREGNSHVQWNKVCNVFDKFCDRVAVAVVLSLVGSLGFVILASFAIMGLHRRSN</sequence>
<dbReference type="EMBL" id="PGOL01003974">
    <property type="protein sequence ID" value="PKI38882.1"/>
    <property type="molecule type" value="Genomic_DNA"/>
</dbReference>
<dbReference type="EMBL" id="MTKT01004486">
    <property type="protein sequence ID" value="OWM71279.1"/>
    <property type="molecule type" value="Genomic_DNA"/>
</dbReference>
<reference evidence="12" key="1">
    <citation type="journal article" date="2017" name="Plant J.">
        <title>The pomegranate (Punica granatum L.) genome and the genomics of punicalagin biosynthesis.</title>
        <authorList>
            <person name="Qin G."/>
            <person name="Xu C."/>
            <person name="Ming R."/>
            <person name="Tang H."/>
            <person name="Guyot R."/>
            <person name="Kramer E.M."/>
            <person name="Hu Y."/>
            <person name="Yi X."/>
            <person name="Qi Y."/>
            <person name="Xu X."/>
            <person name="Gao Z."/>
            <person name="Pan H."/>
            <person name="Jian J."/>
            <person name="Tian Y."/>
            <person name="Yue Z."/>
            <person name="Xu Y."/>
        </authorList>
    </citation>
    <scope>NUCLEOTIDE SEQUENCE [LARGE SCALE GENOMIC DNA]</scope>
    <source>
        <strain evidence="12">cv. Dabenzi</strain>
    </source>
</reference>
<evidence type="ECO:0000313" key="12">
    <source>
        <dbReference type="Proteomes" id="UP000197138"/>
    </source>
</evidence>
<protein>
    <recommendedName>
        <fullName evidence="8">CASP-like protein</fullName>
    </recommendedName>
</protein>
<organism evidence="10 12">
    <name type="scientific">Punica granatum</name>
    <name type="common">Pomegranate</name>
    <dbReference type="NCBI Taxonomy" id="22663"/>
    <lineage>
        <taxon>Eukaryota</taxon>
        <taxon>Viridiplantae</taxon>
        <taxon>Streptophyta</taxon>
        <taxon>Embryophyta</taxon>
        <taxon>Tracheophyta</taxon>
        <taxon>Spermatophyta</taxon>
        <taxon>Magnoliopsida</taxon>
        <taxon>eudicotyledons</taxon>
        <taxon>Gunneridae</taxon>
        <taxon>Pentapetalae</taxon>
        <taxon>rosids</taxon>
        <taxon>malvids</taxon>
        <taxon>Myrtales</taxon>
        <taxon>Lythraceae</taxon>
        <taxon>Punica</taxon>
    </lineage>
</organism>
<evidence type="ECO:0000256" key="6">
    <source>
        <dbReference type="ARBA" id="ARBA00022989"/>
    </source>
</evidence>
<keyword evidence="13" id="KW-1185">Reference proteome</keyword>
<keyword evidence="5 8" id="KW-0812">Transmembrane</keyword>
<dbReference type="GeneID" id="116193208"/>
<feature type="transmembrane region" description="Helical" evidence="8">
    <location>
        <begin position="112"/>
        <end position="129"/>
    </location>
</feature>
<name>A0A218WFK7_PUNGR</name>
<dbReference type="PANTHER" id="PTHR36488">
    <property type="entry name" value="CASP-LIKE PROTEIN 1U1"/>
    <property type="match status" value="1"/>
</dbReference>
<dbReference type="OrthoDB" id="1898688at2759"/>
<evidence type="ECO:0000256" key="7">
    <source>
        <dbReference type="ARBA" id="ARBA00023136"/>
    </source>
</evidence>
<proteinExistence type="inferred from homology"/>
<comment type="subunit">
    <text evidence="3 8">Homodimer and heterodimers.</text>
</comment>
<evidence type="ECO:0000256" key="1">
    <source>
        <dbReference type="ARBA" id="ARBA00004651"/>
    </source>
</evidence>
<evidence type="ECO:0000256" key="4">
    <source>
        <dbReference type="ARBA" id="ARBA00022475"/>
    </source>
</evidence>
<evidence type="ECO:0000256" key="5">
    <source>
        <dbReference type="ARBA" id="ARBA00022692"/>
    </source>
</evidence>
<evidence type="ECO:0000259" key="9">
    <source>
        <dbReference type="Pfam" id="PF04535"/>
    </source>
</evidence>
<keyword evidence="6 8" id="KW-1133">Transmembrane helix</keyword>
<comment type="similarity">
    <text evidence="2 8">Belongs to the Casparian strip membrane proteins (CASP) family.</text>
</comment>
<feature type="domain" description="Casparian strip membrane protein" evidence="9">
    <location>
        <begin position="23"/>
        <end position="176"/>
    </location>
</feature>
<reference evidence="11 13" key="3">
    <citation type="submission" date="2017-11" db="EMBL/GenBank/DDBJ databases">
        <title>De-novo sequencing of pomegranate (Punica granatum L.) genome.</title>
        <authorList>
            <person name="Akparov Z."/>
            <person name="Amiraslanov A."/>
            <person name="Hajiyeva S."/>
            <person name="Abbasov M."/>
            <person name="Kaur K."/>
            <person name="Hamwieh A."/>
            <person name="Solovyev V."/>
            <person name="Salamov A."/>
            <person name="Braich B."/>
            <person name="Kosarev P."/>
            <person name="Mahmoud A."/>
            <person name="Hajiyev E."/>
            <person name="Babayeva S."/>
            <person name="Izzatullayeva V."/>
            <person name="Mammadov A."/>
            <person name="Mammadov A."/>
            <person name="Sharifova S."/>
            <person name="Ojaghi J."/>
            <person name="Eynullazada K."/>
            <person name="Bayramov B."/>
            <person name="Abdulazimova A."/>
            <person name="Shahmuradov I."/>
        </authorList>
    </citation>
    <scope>NUCLEOTIDE SEQUENCE [LARGE SCALE GENOMIC DNA]</scope>
    <source>
        <strain evidence="11">AG2017</strain>
        <strain evidence="13">cv. AG2017</strain>
        <tissue evidence="11">Leaf</tissue>
    </source>
</reference>
<dbReference type="Proteomes" id="UP000197138">
    <property type="component" value="Unassembled WGS sequence"/>
</dbReference>
<comment type="subcellular location">
    <subcellularLocation>
        <location evidence="1 8">Cell membrane</location>
        <topology evidence="1 8">Multi-pass membrane protein</topology>
    </subcellularLocation>
</comment>
<dbReference type="GO" id="GO:0005886">
    <property type="term" value="C:plasma membrane"/>
    <property type="evidence" value="ECO:0007669"/>
    <property type="project" value="UniProtKB-SubCell"/>
</dbReference>
<evidence type="ECO:0000313" key="13">
    <source>
        <dbReference type="Proteomes" id="UP000233551"/>
    </source>
</evidence>
<dbReference type="Proteomes" id="UP000233551">
    <property type="component" value="Unassembled WGS sequence"/>
</dbReference>
<evidence type="ECO:0000256" key="2">
    <source>
        <dbReference type="ARBA" id="ARBA00007651"/>
    </source>
</evidence>
<feature type="transmembrane region" description="Helical" evidence="8">
    <location>
        <begin position="30"/>
        <end position="48"/>
    </location>
</feature>
<evidence type="ECO:0000313" key="11">
    <source>
        <dbReference type="EMBL" id="PKI38882.1"/>
    </source>
</evidence>
<dbReference type="NCBIfam" id="TIGR01569">
    <property type="entry name" value="A_tha_TIGR01569"/>
    <property type="match status" value="1"/>
</dbReference>
<comment type="caution">
    <text evidence="10">The sequence shown here is derived from an EMBL/GenBank/DDBJ whole genome shotgun (WGS) entry which is preliminary data.</text>
</comment>
<dbReference type="Pfam" id="PF04535">
    <property type="entry name" value="CASP_dom"/>
    <property type="match status" value="1"/>
</dbReference>
<dbReference type="InterPro" id="IPR006702">
    <property type="entry name" value="CASP_dom"/>
</dbReference>
<keyword evidence="7 8" id="KW-0472">Membrane</keyword>
<feature type="transmembrane region" description="Helical" evidence="8">
    <location>
        <begin position="80"/>
        <end position="105"/>
    </location>
</feature>
<evidence type="ECO:0000256" key="3">
    <source>
        <dbReference type="ARBA" id="ARBA00011489"/>
    </source>
</evidence>